<sequence>MSSYHQALPSSPTALLDLRIPRLERKTAPYVEITYSGDSTVAQEAPKLFLPLNIAALLSRLASPDIRAVLAHPVDSMMVEESHEITVEADVQRAVSLYLLHGVNQILRQYLQTRQPGKHFVCACHVGEQEVLALELKTWGALRDADWLSAVAVGNTPDEIQSAINEKEDSAARNEGNTATVKNAMKILKQVTKSPSPRTFCLQINLQEQLLR</sequence>
<dbReference type="AlphaFoldDB" id="A0AAD6V6Q3"/>
<dbReference type="EMBL" id="JARJCW010000049">
    <property type="protein sequence ID" value="KAJ7203743.1"/>
    <property type="molecule type" value="Genomic_DNA"/>
</dbReference>
<dbReference type="Proteomes" id="UP001219525">
    <property type="component" value="Unassembled WGS sequence"/>
</dbReference>
<organism evidence="1 2">
    <name type="scientific">Mycena pura</name>
    <dbReference type="NCBI Taxonomy" id="153505"/>
    <lineage>
        <taxon>Eukaryota</taxon>
        <taxon>Fungi</taxon>
        <taxon>Dikarya</taxon>
        <taxon>Basidiomycota</taxon>
        <taxon>Agaricomycotina</taxon>
        <taxon>Agaricomycetes</taxon>
        <taxon>Agaricomycetidae</taxon>
        <taxon>Agaricales</taxon>
        <taxon>Marasmiineae</taxon>
        <taxon>Mycenaceae</taxon>
        <taxon>Mycena</taxon>
    </lineage>
</organism>
<evidence type="ECO:0000313" key="1">
    <source>
        <dbReference type="EMBL" id="KAJ7203743.1"/>
    </source>
</evidence>
<keyword evidence="2" id="KW-1185">Reference proteome</keyword>
<proteinExistence type="predicted"/>
<name>A0AAD6V6Q3_9AGAR</name>
<gene>
    <name evidence="1" type="ORF">GGX14DRAFT_647827</name>
</gene>
<accession>A0AAD6V6Q3</accession>
<evidence type="ECO:0000313" key="2">
    <source>
        <dbReference type="Proteomes" id="UP001219525"/>
    </source>
</evidence>
<reference evidence="1" key="1">
    <citation type="submission" date="2023-03" db="EMBL/GenBank/DDBJ databases">
        <title>Massive genome expansion in bonnet fungi (Mycena s.s.) driven by repeated elements and novel gene families across ecological guilds.</title>
        <authorList>
            <consortium name="Lawrence Berkeley National Laboratory"/>
            <person name="Harder C.B."/>
            <person name="Miyauchi S."/>
            <person name="Viragh M."/>
            <person name="Kuo A."/>
            <person name="Thoen E."/>
            <person name="Andreopoulos B."/>
            <person name="Lu D."/>
            <person name="Skrede I."/>
            <person name="Drula E."/>
            <person name="Henrissat B."/>
            <person name="Morin E."/>
            <person name="Kohler A."/>
            <person name="Barry K."/>
            <person name="LaButti K."/>
            <person name="Morin E."/>
            <person name="Salamov A."/>
            <person name="Lipzen A."/>
            <person name="Mereny Z."/>
            <person name="Hegedus B."/>
            <person name="Baldrian P."/>
            <person name="Stursova M."/>
            <person name="Weitz H."/>
            <person name="Taylor A."/>
            <person name="Grigoriev I.V."/>
            <person name="Nagy L.G."/>
            <person name="Martin F."/>
            <person name="Kauserud H."/>
        </authorList>
    </citation>
    <scope>NUCLEOTIDE SEQUENCE</scope>
    <source>
        <strain evidence="1">9144</strain>
    </source>
</reference>
<comment type="caution">
    <text evidence="1">The sequence shown here is derived from an EMBL/GenBank/DDBJ whole genome shotgun (WGS) entry which is preliminary data.</text>
</comment>
<protein>
    <submittedName>
        <fullName evidence="1">Uncharacterized protein</fullName>
    </submittedName>
</protein>